<dbReference type="Gene3D" id="3.60.15.10">
    <property type="entry name" value="Ribonuclease Z/Hydroxyacylglutathione hydrolase-like"/>
    <property type="match status" value="1"/>
</dbReference>
<dbReference type="RefSeq" id="WP_019597918.1">
    <property type="nucleotide sequence ID" value="NZ_FNQC01000004.1"/>
</dbReference>
<dbReference type="InterPro" id="IPR051453">
    <property type="entry name" value="MBL_Glyoxalase_II"/>
</dbReference>
<evidence type="ECO:0000256" key="4">
    <source>
        <dbReference type="ARBA" id="ARBA00022833"/>
    </source>
</evidence>
<keyword evidence="3" id="KW-0378">Hydrolase</keyword>
<organism evidence="6 7">
    <name type="scientific">Rhodonellum ikkaensis</name>
    <dbReference type="NCBI Taxonomy" id="336829"/>
    <lineage>
        <taxon>Bacteria</taxon>
        <taxon>Pseudomonadati</taxon>
        <taxon>Bacteroidota</taxon>
        <taxon>Cytophagia</taxon>
        <taxon>Cytophagales</taxon>
        <taxon>Cytophagaceae</taxon>
        <taxon>Rhodonellum</taxon>
    </lineage>
</organism>
<dbReference type="EMBL" id="FNQC01000004">
    <property type="protein sequence ID" value="SDZ00913.1"/>
    <property type="molecule type" value="Genomic_DNA"/>
</dbReference>
<comment type="caution">
    <text evidence="6">The sequence shown here is derived from an EMBL/GenBank/DDBJ whole genome shotgun (WGS) entry which is preliminary data.</text>
</comment>
<keyword evidence="2" id="KW-0479">Metal-binding</keyword>
<dbReference type="InterPro" id="IPR036866">
    <property type="entry name" value="RibonucZ/Hydroxyglut_hydro"/>
</dbReference>
<evidence type="ECO:0000313" key="6">
    <source>
        <dbReference type="EMBL" id="SDZ00913.1"/>
    </source>
</evidence>
<evidence type="ECO:0000256" key="1">
    <source>
        <dbReference type="ARBA" id="ARBA00001947"/>
    </source>
</evidence>
<evidence type="ECO:0000256" key="3">
    <source>
        <dbReference type="ARBA" id="ARBA00022801"/>
    </source>
</evidence>
<dbReference type="PANTHER" id="PTHR46233">
    <property type="entry name" value="HYDROXYACYLGLUTATHIONE HYDROLASE GLOC"/>
    <property type="match status" value="1"/>
</dbReference>
<protein>
    <submittedName>
        <fullName evidence="6">Glyoxylase, beta-lactamase superfamily II</fullName>
    </submittedName>
</protein>
<gene>
    <name evidence="6" type="ORF">SAMN05444412_104286</name>
</gene>
<dbReference type="CDD" id="cd06262">
    <property type="entry name" value="metallo-hydrolase-like_MBL-fold"/>
    <property type="match status" value="1"/>
</dbReference>
<dbReference type="SMART" id="SM00849">
    <property type="entry name" value="Lactamase_B"/>
    <property type="match status" value="1"/>
</dbReference>
<feature type="domain" description="Metallo-beta-lactamase" evidence="5">
    <location>
        <begin position="13"/>
        <end position="195"/>
    </location>
</feature>
<sequence>MMQLRHFTFNPFQENTYVLYDETKEAIIIDPGCYEKEEQGLLNGFIEKEGLKVKYLINTHCHIDHVLGNAFVKRKYQVPLWMHKNEVQVLKAVSAYASNYGFPGYEETEGDKFIDEKDSITFGNTTLEIFFVPGHAPGHLIFYHPETSTCIAGDTLFQGSIGRTDLPGGDHATLLRAIKDQMFVLPDEVKVYPGHGPATTIGDEKSHNPFVGKNARF</sequence>
<evidence type="ECO:0000259" key="5">
    <source>
        <dbReference type="SMART" id="SM00849"/>
    </source>
</evidence>
<comment type="cofactor">
    <cofactor evidence="1">
        <name>Zn(2+)</name>
        <dbReference type="ChEBI" id="CHEBI:29105"/>
    </cofactor>
</comment>
<reference evidence="6 7" key="1">
    <citation type="submission" date="2016-10" db="EMBL/GenBank/DDBJ databases">
        <authorList>
            <person name="Varghese N."/>
            <person name="Submissions S."/>
        </authorList>
    </citation>
    <scope>NUCLEOTIDE SEQUENCE [LARGE SCALE GENOMIC DNA]</scope>
    <source>
        <strain evidence="6 7">DSM 17997</strain>
    </source>
</reference>
<proteinExistence type="predicted"/>
<evidence type="ECO:0000256" key="2">
    <source>
        <dbReference type="ARBA" id="ARBA00022723"/>
    </source>
</evidence>
<dbReference type="PANTHER" id="PTHR46233:SF3">
    <property type="entry name" value="HYDROXYACYLGLUTATHIONE HYDROLASE GLOC"/>
    <property type="match status" value="1"/>
</dbReference>
<dbReference type="SUPFAM" id="SSF56281">
    <property type="entry name" value="Metallo-hydrolase/oxidoreductase"/>
    <property type="match status" value="1"/>
</dbReference>
<name>A0A1H3PIY4_9BACT</name>
<dbReference type="Pfam" id="PF00753">
    <property type="entry name" value="Lactamase_B"/>
    <property type="match status" value="1"/>
</dbReference>
<keyword evidence="7" id="KW-1185">Reference proteome</keyword>
<accession>A0A1H3PIY4</accession>
<evidence type="ECO:0000313" key="7">
    <source>
        <dbReference type="Proteomes" id="UP000199663"/>
    </source>
</evidence>
<dbReference type="Proteomes" id="UP000199663">
    <property type="component" value="Unassembled WGS sequence"/>
</dbReference>
<dbReference type="InterPro" id="IPR001279">
    <property type="entry name" value="Metallo-B-lactamas"/>
</dbReference>
<keyword evidence="4" id="KW-0862">Zinc</keyword>